<comment type="caution">
    <text evidence="1">The sequence shown here is derived from an EMBL/GenBank/DDBJ whole genome shotgun (WGS) entry which is preliminary data.</text>
</comment>
<dbReference type="EMBL" id="BARS01047405">
    <property type="protein sequence ID" value="GAG39605.1"/>
    <property type="molecule type" value="Genomic_DNA"/>
</dbReference>
<gene>
    <name evidence="1" type="ORF">S01H1_71211</name>
</gene>
<sequence>MKPDLSIACNKFQIACMQKIEKKEKEGYTKWNDPNFKSNLVYKLWTHCVSYVGKDRNEKKINKSDKEILIDIANFCNFLWNLEDKVMKSKKHGGYVIQISFEGKNVKDYRPDA</sequence>
<name>X0X964_9ZZZZ</name>
<organism evidence="1">
    <name type="scientific">marine sediment metagenome</name>
    <dbReference type="NCBI Taxonomy" id="412755"/>
    <lineage>
        <taxon>unclassified sequences</taxon>
        <taxon>metagenomes</taxon>
        <taxon>ecological metagenomes</taxon>
    </lineage>
</organism>
<dbReference type="AlphaFoldDB" id="X0X964"/>
<accession>X0X964</accession>
<proteinExistence type="predicted"/>
<evidence type="ECO:0000313" key="1">
    <source>
        <dbReference type="EMBL" id="GAG39605.1"/>
    </source>
</evidence>
<feature type="non-terminal residue" evidence="1">
    <location>
        <position position="113"/>
    </location>
</feature>
<protein>
    <submittedName>
        <fullName evidence="1">Uncharacterized protein</fullName>
    </submittedName>
</protein>
<reference evidence="1" key="1">
    <citation type="journal article" date="2014" name="Front. Microbiol.">
        <title>High frequency of phylogenetically diverse reductive dehalogenase-homologous genes in deep subseafloor sedimentary metagenomes.</title>
        <authorList>
            <person name="Kawai M."/>
            <person name="Futagami T."/>
            <person name="Toyoda A."/>
            <person name="Takaki Y."/>
            <person name="Nishi S."/>
            <person name="Hori S."/>
            <person name="Arai W."/>
            <person name="Tsubouchi T."/>
            <person name="Morono Y."/>
            <person name="Uchiyama I."/>
            <person name="Ito T."/>
            <person name="Fujiyama A."/>
            <person name="Inagaki F."/>
            <person name="Takami H."/>
        </authorList>
    </citation>
    <scope>NUCLEOTIDE SEQUENCE</scope>
    <source>
        <strain evidence="1">Expedition CK06-06</strain>
    </source>
</reference>